<dbReference type="PROSITE" id="PS51194">
    <property type="entry name" value="HELICASE_CTER"/>
    <property type="match status" value="1"/>
</dbReference>
<dbReference type="SMART" id="SM00490">
    <property type="entry name" value="HELICc"/>
    <property type="match status" value="1"/>
</dbReference>
<feature type="region of interest" description="Disordered" evidence="10">
    <location>
        <begin position="1"/>
        <end position="34"/>
    </location>
</feature>
<evidence type="ECO:0000256" key="3">
    <source>
        <dbReference type="ARBA" id="ARBA00022741"/>
    </source>
</evidence>
<evidence type="ECO:0000259" key="11">
    <source>
        <dbReference type="PROSITE" id="PS51192"/>
    </source>
</evidence>
<feature type="domain" description="DEAD-box RNA helicase Q" evidence="13">
    <location>
        <begin position="89"/>
        <end position="117"/>
    </location>
</feature>
<evidence type="ECO:0000256" key="8">
    <source>
        <dbReference type="PROSITE-ProRule" id="PRU00552"/>
    </source>
</evidence>
<feature type="domain" description="Helicase ATP-binding" evidence="11">
    <location>
        <begin position="120"/>
        <end position="295"/>
    </location>
</feature>
<feature type="short sequence motif" description="Q motif" evidence="8">
    <location>
        <begin position="89"/>
        <end position="117"/>
    </location>
</feature>
<organism evidence="14 15">
    <name type="scientific">Hamiltosporidium magnivora</name>
    <dbReference type="NCBI Taxonomy" id="148818"/>
    <lineage>
        <taxon>Eukaryota</taxon>
        <taxon>Fungi</taxon>
        <taxon>Fungi incertae sedis</taxon>
        <taxon>Microsporidia</taxon>
        <taxon>Dubosqiidae</taxon>
        <taxon>Hamiltosporidium</taxon>
    </lineage>
</organism>
<evidence type="ECO:0000256" key="2">
    <source>
        <dbReference type="ARBA" id="ARBA00012552"/>
    </source>
</evidence>
<feature type="domain" description="Helicase C-terminal" evidence="12">
    <location>
        <begin position="307"/>
        <end position="471"/>
    </location>
</feature>
<evidence type="ECO:0000256" key="9">
    <source>
        <dbReference type="RuleBase" id="RU000492"/>
    </source>
</evidence>
<dbReference type="FunFam" id="3.40.50.300:FF:000008">
    <property type="entry name" value="ATP-dependent RNA helicase RhlB"/>
    <property type="match status" value="1"/>
</dbReference>
<dbReference type="InterPro" id="IPR011545">
    <property type="entry name" value="DEAD/DEAH_box_helicase_dom"/>
</dbReference>
<accession>A0A4Q9KYL3</accession>
<comment type="similarity">
    <text evidence="9">Belongs to the DEAD box helicase family.</text>
</comment>
<dbReference type="PANTHER" id="PTHR47958">
    <property type="entry name" value="ATP-DEPENDENT RNA HELICASE DBP3"/>
    <property type="match status" value="1"/>
</dbReference>
<dbReference type="GO" id="GO:0003676">
    <property type="term" value="F:nucleic acid binding"/>
    <property type="evidence" value="ECO:0007669"/>
    <property type="project" value="InterPro"/>
</dbReference>
<keyword evidence="4 9" id="KW-0378">Hydrolase</keyword>
<comment type="subcellular location">
    <subcellularLocation>
        <location evidence="1">Nucleus</location>
    </subcellularLocation>
</comment>
<dbReference type="InterPro" id="IPR014001">
    <property type="entry name" value="Helicase_ATP-bd"/>
</dbReference>
<dbReference type="GO" id="GO:0003724">
    <property type="term" value="F:RNA helicase activity"/>
    <property type="evidence" value="ECO:0007669"/>
    <property type="project" value="UniProtKB-EC"/>
</dbReference>
<evidence type="ECO:0000256" key="4">
    <source>
        <dbReference type="ARBA" id="ARBA00022801"/>
    </source>
</evidence>
<dbReference type="VEuPathDB" id="MicrosporidiaDB:CWI39_1898p0010"/>
<keyword evidence="3 9" id="KW-0547">Nucleotide-binding</keyword>
<dbReference type="Gene3D" id="3.40.50.300">
    <property type="entry name" value="P-loop containing nucleotide triphosphate hydrolases"/>
    <property type="match status" value="2"/>
</dbReference>
<gene>
    <name evidence="14" type="ORF">CWI39_1898p0010</name>
</gene>
<dbReference type="FunFam" id="3.40.50.300:FF:000079">
    <property type="entry name" value="probable ATP-dependent RNA helicase DDX17"/>
    <property type="match status" value="1"/>
</dbReference>
<evidence type="ECO:0000256" key="7">
    <source>
        <dbReference type="ARBA" id="ARBA00023242"/>
    </source>
</evidence>
<evidence type="ECO:0000256" key="1">
    <source>
        <dbReference type="ARBA" id="ARBA00004123"/>
    </source>
</evidence>
<dbReference type="VEuPathDB" id="MicrosporidiaDB:CWI36_0620p0010"/>
<protein>
    <recommendedName>
        <fullName evidence="2">RNA helicase</fullName>
        <ecNumber evidence="2">3.6.4.13</ecNumber>
    </recommendedName>
</protein>
<evidence type="ECO:0000313" key="14">
    <source>
        <dbReference type="EMBL" id="TBT99775.1"/>
    </source>
</evidence>
<dbReference type="EC" id="3.6.4.13" evidence="2"/>
<proteinExistence type="inferred from homology"/>
<dbReference type="EMBL" id="PIXR01001898">
    <property type="protein sequence ID" value="TBT99775.1"/>
    <property type="molecule type" value="Genomic_DNA"/>
</dbReference>
<sequence>MRNYSTDFSRNEGSWRDLAKRNNKDRGSSKEYSWGARTSTFEELPPVEFKKNFYSEKPHISKMSEDEVIEFREKHEMKIKGKNVPKPVKSFEDLSFKQEILRDFEKNQFSHPTPIQAQGWPMALSGRDMVGIAQTGSGKTISFVLPALIHAADQPPLRRNDGPIVLILAPTRELCLQIKEVVDQYTYFFRMKSTAVYGGVSAIPQRNDLRSGVEVLVATPGRLIDLYKQGCLSLKRVTFLVLDEADRMLDMGFEPQLKEIIPETNPNRQTLMWSATWPKEVRNLAESYMKDFIQVNIGQEELTSNLRIKQITKICEERDKNGNLLDVLKSKKGKNIYRMIVFCNKKRTCDDIEYLLQGKGFSAVAIHGDKSQAVRDRVISDFKSGRKHVLIATDVAARGLDVKDVKMVINYDFPSSCEDYIHRIGRTARGDTKEGISLTFFTFTDKNNSKELIRILTDANQEVPRELREMVPRGEVKRFSRYGGRSNYSSSFHKRW</sequence>
<dbReference type="InterPro" id="IPR027417">
    <property type="entry name" value="P-loop_NTPase"/>
</dbReference>
<evidence type="ECO:0000256" key="6">
    <source>
        <dbReference type="ARBA" id="ARBA00022840"/>
    </source>
</evidence>
<keyword evidence="7" id="KW-0539">Nucleus</keyword>
<dbReference type="Proteomes" id="UP000293045">
    <property type="component" value="Unassembled WGS sequence"/>
</dbReference>
<keyword evidence="5 9" id="KW-0347">Helicase</keyword>
<dbReference type="GO" id="GO:0005524">
    <property type="term" value="F:ATP binding"/>
    <property type="evidence" value="ECO:0007669"/>
    <property type="project" value="UniProtKB-KW"/>
</dbReference>
<dbReference type="InterPro" id="IPR014014">
    <property type="entry name" value="RNA_helicase_DEAD_Q_motif"/>
</dbReference>
<dbReference type="PROSITE" id="PS51192">
    <property type="entry name" value="HELICASE_ATP_BIND_1"/>
    <property type="match status" value="1"/>
</dbReference>
<dbReference type="Pfam" id="PF00270">
    <property type="entry name" value="DEAD"/>
    <property type="match status" value="1"/>
</dbReference>
<comment type="caution">
    <text evidence="14">The sequence shown here is derived from an EMBL/GenBank/DDBJ whole genome shotgun (WGS) entry which is preliminary data.</text>
</comment>
<dbReference type="SMART" id="SM00487">
    <property type="entry name" value="DEXDc"/>
    <property type="match status" value="1"/>
</dbReference>
<dbReference type="PROSITE" id="PS51195">
    <property type="entry name" value="Q_MOTIF"/>
    <property type="match status" value="1"/>
</dbReference>
<evidence type="ECO:0000313" key="15">
    <source>
        <dbReference type="Proteomes" id="UP000293045"/>
    </source>
</evidence>
<dbReference type="GO" id="GO:0016787">
    <property type="term" value="F:hydrolase activity"/>
    <property type="evidence" value="ECO:0007669"/>
    <property type="project" value="UniProtKB-KW"/>
</dbReference>
<reference evidence="14 15" key="1">
    <citation type="submission" date="2017-12" db="EMBL/GenBank/DDBJ databases">
        <authorList>
            <person name="Pombert J.-F."/>
            <person name="Haag K.L."/>
            <person name="Ebert D."/>
        </authorList>
    </citation>
    <scope>NUCLEOTIDE SEQUENCE [LARGE SCALE GENOMIC DNA]</scope>
    <source>
        <strain evidence="14">IL-BN-2</strain>
    </source>
</reference>
<evidence type="ECO:0000259" key="13">
    <source>
        <dbReference type="PROSITE" id="PS51195"/>
    </source>
</evidence>
<evidence type="ECO:0000256" key="5">
    <source>
        <dbReference type="ARBA" id="ARBA00022806"/>
    </source>
</evidence>
<dbReference type="InterPro" id="IPR000629">
    <property type="entry name" value="RNA-helicase_DEAD-box_CS"/>
</dbReference>
<dbReference type="GO" id="GO:0005634">
    <property type="term" value="C:nucleus"/>
    <property type="evidence" value="ECO:0007669"/>
    <property type="project" value="UniProtKB-SubCell"/>
</dbReference>
<name>A0A4Q9KYL3_9MICR</name>
<dbReference type="CDD" id="cd18787">
    <property type="entry name" value="SF2_C_DEAD"/>
    <property type="match status" value="1"/>
</dbReference>
<feature type="compositionally biased region" description="Basic and acidic residues" evidence="10">
    <location>
        <begin position="9"/>
        <end position="29"/>
    </location>
</feature>
<dbReference type="PROSITE" id="PS00039">
    <property type="entry name" value="DEAD_ATP_HELICASE"/>
    <property type="match status" value="1"/>
</dbReference>
<dbReference type="InterPro" id="IPR001650">
    <property type="entry name" value="Helicase_C-like"/>
</dbReference>
<evidence type="ECO:0000256" key="10">
    <source>
        <dbReference type="SAM" id="MobiDB-lite"/>
    </source>
</evidence>
<evidence type="ECO:0000259" key="12">
    <source>
        <dbReference type="PROSITE" id="PS51194"/>
    </source>
</evidence>
<dbReference type="AlphaFoldDB" id="A0A4Q9KYL3"/>
<keyword evidence="6 9" id="KW-0067">ATP-binding</keyword>
<dbReference type="SUPFAM" id="SSF52540">
    <property type="entry name" value="P-loop containing nucleoside triphosphate hydrolases"/>
    <property type="match status" value="1"/>
</dbReference>
<dbReference type="Pfam" id="PF00271">
    <property type="entry name" value="Helicase_C"/>
    <property type="match status" value="1"/>
</dbReference>